<evidence type="ECO:0008006" key="8">
    <source>
        <dbReference type="Google" id="ProtNLM"/>
    </source>
</evidence>
<keyword evidence="3" id="KW-0560">Oxidoreductase</keyword>
<dbReference type="Proteomes" id="UP001165136">
    <property type="component" value="Unassembled WGS sequence"/>
</dbReference>
<sequence>MPHPLTELKVDTVRKRQGTAAHQVTGDICIVGAGVAGISAAIESAKLGRDVVLVDALPVLGGQMVNSLIGLFAGVFGNAPEYRQLTHGMFDEIFADLGPGGDLHFNRSHTMTVFYDEVVLGRWIEERIRSLGVKVVLGAVIQDVELRDGRIESVSFASRYGDITVCATGFVDSTGDAALAWEAGLPCRIPERTIYGSQQLVLENLDENHKPGRDELAERVDEKAGEYGLTRHDGLAFFFPGRNTAVMNMTHIEAPLDPVHASAAQLEGRAQADRAVAFLRAEFPKAFGDAKVRAYGFPGRRQTRWLAAVHQLTLDEVRTGHRFEDSVARTAWPIELHDRAEGYVWELFEPDHLHYVPLRSMLAPDVHNLVAAGRCVDGDAAALSSIRVMGPCAAMGAGAAHALELAGKESVHDVKPADLHDRLTENLD</sequence>
<dbReference type="PANTHER" id="PTHR43498:SF1">
    <property type="entry name" value="COB--COM HETERODISULFIDE REDUCTASE IRON-SULFUR SUBUNIT A"/>
    <property type="match status" value="1"/>
</dbReference>
<dbReference type="AlphaFoldDB" id="A0A9W6VFJ4"/>
<dbReference type="GO" id="GO:0046872">
    <property type="term" value="F:metal ion binding"/>
    <property type="evidence" value="ECO:0007669"/>
    <property type="project" value="UniProtKB-KW"/>
</dbReference>
<name>A0A9W6VFJ4_9PSEU</name>
<organism evidence="6 7">
    <name type="scientific">Amycolatopsis taiwanensis</name>
    <dbReference type="NCBI Taxonomy" id="342230"/>
    <lineage>
        <taxon>Bacteria</taxon>
        <taxon>Bacillati</taxon>
        <taxon>Actinomycetota</taxon>
        <taxon>Actinomycetes</taxon>
        <taxon>Pseudonocardiales</taxon>
        <taxon>Pseudonocardiaceae</taxon>
        <taxon>Amycolatopsis</taxon>
    </lineage>
</organism>
<protein>
    <recommendedName>
        <fullName evidence="8">FAD-dependent oxidoreductase</fullName>
    </recommendedName>
</protein>
<evidence type="ECO:0000313" key="6">
    <source>
        <dbReference type="EMBL" id="GLY66860.1"/>
    </source>
</evidence>
<evidence type="ECO:0000256" key="5">
    <source>
        <dbReference type="ARBA" id="ARBA00023014"/>
    </source>
</evidence>
<comment type="caution">
    <text evidence="6">The sequence shown here is derived from an EMBL/GenBank/DDBJ whole genome shotgun (WGS) entry which is preliminary data.</text>
</comment>
<evidence type="ECO:0000256" key="3">
    <source>
        <dbReference type="ARBA" id="ARBA00023002"/>
    </source>
</evidence>
<dbReference type="SUPFAM" id="SSF51905">
    <property type="entry name" value="FAD/NAD(P)-binding domain"/>
    <property type="match status" value="1"/>
</dbReference>
<accession>A0A9W6VFJ4</accession>
<evidence type="ECO:0000256" key="2">
    <source>
        <dbReference type="ARBA" id="ARBA00022723"/>
    </source>
</evidence>
<reference evidence="6" key="1">
    <citation type="submission" date="2023-03" db="EMBL/GenBank/DDBJ databases">
        <title>Amycolatopsis taiwanensis NBRC 103393.</title>
        <authorList>
            <person name="Ichikawa N."/>
            <person name="Sato H."/>
            <person name="Tonouchi N."/>
        </authorList>
    </citation>
    <scope>NUCLEOTIDE SEQUENCE</scope>
    <source>
        <strain evidence="6">NBRC 103393</strain>
    </source>
</reference>
<dbReference type="RefSeq" id="WP_285487531.1">
    <property type="nucleotide sequence ID" value="NZ_BSTI01000007.1"/>
</dbReference>
<dbReference type="GO" id="GO:0051539">
    <property type="term" value="F:4 iron, 4 sulfur cluster binding"/>
    <property type="evidence" value="ECO:0007669"/>
    <property type="project" value="UniProtKB-KW"/>
</dbReference>
<dbReference type="PANTHER" id="PTHR43498">
    <property type="entry name" value="FERREDOXIN:COB-COM HETERODISULFIDE REDUCTASE SUBUNIT A"/>
    <property type="match status" value="1"/>
</dbReference>
<keyword evidence="2" id="KW-0479">Metal-binding</keyword>
<keyword evidence="4" id="KW-0408">Iron</keyword>
<evidence type="ECO:0000256" key="1">
    <source>
        <dbReference type="ARBA" id="ARBA00022485"/>
    </source>
</evidence>
<dbReference type="InterPro" id="IPR039650">
    <property type="entry name" value="HdrA-like"/>
</dbReference>
<keyword evidence="5" id="KW-0411">Iron-sulfur</keyword>
<gene>
    <name evidence="6" type="ORF">Atai01_34790</name>
</gene>
<dbReference type="Pfam" id="PF12831">
    <property type="entry name" value="FAD_oxidored"/>
    <property type="match status" value="1"/>
</dbReference>
<evidence type="ECO:0000256" key="4">
    <source>
        <dbReference type="ARBA" id="ARBA00023004"/>
    </source>
</evidence>
<evidence type="ECO:0000313" key="7">
    <source>
        <dbReference type="Proteomes" id="UP001165136"/>
    </source>
</evidence>
<dbReference type="EMBL" id="BSTI01000007">
    <property type="protein sequence ID" value="GLY66860.1"/>
    <property type="molecule type" value="Genomic_DNA"/>
</dbReference>
<keyword evidence="7" id="KW-1185">Reference proteome</keyword>
<dbReference type="GO" id="GO:0016491">
    <property type="term" value="F:oxidoreductase activity"/>
    <property type="evidence" value="ECO:0007669"/>
    <property type="project" value="UniProtKB-KW"/>
</dbReference>
<dbReference type="Gene3D" id="3.50.50.60">
    <property type="entry name" value="FAD/NAD(P)-binding domain"/>
    <property type="match status" value="1"/>
</dbReference>
<dbReference type="InterPro" id="IPR036188">
    <property type="entry name" value="FAD/NAD-bd_sf"/>
</dbReference>
<keyword evidence="1" id="KW-0004">4Fe-4S</keyword>
<proteinExistence type="predicted"/>